<organism evidence="3 4">
    <name type="scientific">Rubrivirga marina</name>
    <dbReference type="NCBI Taxonomy" id="1196024"/>
    <lineage>
        <taxon>Bacteria</taxon>
        <taxon>Pseudomonadati</taxon>
        <taxon>Rhodothermota</taxon>
        <taxon>Rhodothermia</taxon>
        <taxon>Rhodothermales</taxon>
        <taxon>Rubricoccaceae</taxon>
        <taxon>Rubrivirga</taxon>
    </lineage>
</organism>
<dbReference type="OrthoDB" id="9770435at2"/>
<dbReference type="RefSeq" id="WP_095509082.1">
    <property type="nucleotide sequence ID" value="NZ_MQWD01000001.1"/>
</dbReference>
<dbReference type="InterPro" id="IPR019494">
    <property type="entry name" value="FIST_C"/>
</dbReference>
<dbReference type="EMBL" id="MQWD01000001">
    <property type="protein sequence ID" value="PAP75448.1"/>
    <property type="molecule type" value="Genomic_DNA"/>
</dbReference>
<proteinExistence type="predicted"/>
<evidence type="ECO:0000259" key="2">
    <source>
        <dbReference type="SMART" id="SM01204"/>
    </source>
</evidence>
<name>A0A271IWY4_9BACT</name>
<dbReference type="Proteomes" id="UP000216339">
    <property type="component" value="Unassembled WGS sequence"/>
</dbReference>
<evidence type="ECO:0000313" key="3">
    <source>
        <dbReference type="EMBL" id="PAP75448.1"/>
    </source>
</evidence>
<dbReference type="Pfam" id="PF10442">
    <property type="entry name" value="FIST_C"/>
    <property type="match status" value="1"/>
</dbReference>
<dbReference type="PANTHER" id="PTHR40252">
    <property type="entry name" value="BLR0328 PROTEIN"/>
    <property type="match status" value="1"/>
</dbReference>
<dbReference type="AlphaFoldDB" id="A0A271IWY4"/>
<dbReference type="PANTHER" id="PTHR40252:SF2">
    <property type="entry name" value="BLR0328 PROTEIN"/>
    <property type="match status" value="1"/>
</dbReference>
<evidence type="ECO:0008006" key="5">
    <source>
        <dbReference type="Google" id="ProtNLM"/>
    </source>
</evidence>
<evidence type="ECO:0000259" key="1">
    <source>
        <dbReference type="SMART" id="SM00897"/>
    </source>
</evidence>
<dbReference type="SMART" id="SM00897">
    <property type="entry name" value="FIST"/>
    <property type="match status" value="1"/>
</dbReference>
<comment type="caution">
    <text evidence="3">The sequence shown here is derived from an EMBL/GenBank/DDBJ whole genome shotgun (WGS) entry which is preliminary data.</text>
</comment>
<keyword evidence="4" id="KW-1185">Reference proteome</keyword>
<feature type="domain" description="FIST" evidence="1">
    <location>
        <begin position="32"/>
        <end position="232"/>
    </location>
</feature>
<dbReference type="Pfam" id="PF08495">
    <property type="entry name" value="FIST"/>
    <property type="match status" value="1"/>
</dbReference>
<feature type="domain" description="FIST C-domain" evidence="2">
    <location>
        <begin position="233"/>
        <end position="372"/>
    </location>
</feature>
<dbReference type="SMART" id="SM01204">
    <property type="entry name" value="FIST_C"/>
    <property type="match status" value="1"/>
</dbReference>
<sequence length="394" mass="40968">MTVATGHSHDLDSADAIEEVLDQCADALGGRAAHAGLLYAGVDHDHQTLLDGIEARYPGLQLIGCTTHGEISSSGFAEDSVALMLLHSDRVQFRAGVGENTRTNPEAARQAVAQALDGLAEPVKLCIALPEGIGGVDADAPCTIPLGMVDALGAALGPGVPVCGGLAADQMRFEETVQFCNGRVYTDALPVLLAAGPLHVATGLASGWEPLGEAHRLTDVDGLTVRAIDGESPRDVWRRYFGVDAHTGAPNFFAVYPGEEGAAGGEAFYLSSPSRFQDDGSMVTMTPVTPGARLRFTSATRDQLLDGAAASAERARAAYPGAAPEAALVFSCASRPALLGTRVRNEAERLQEEVGGALPAVGFYTYGEICPLPSTPAPVHHVSTFVTVLIGEDE</sequence>
<accession>A0A271IWY4</accession>
<reference evidence="3 4" key="1">
    <citation type="submission" date="2016-11" db="EMBL/GenBank/DDBJ databases">
        <title>Study of marine rhodopsin-containing bacteria.</title>
        <authorList>
            <person name="Yoshizawa S."/>
            <person name="Kumagai Y."/>
            <person name="Kogure K."/>
        </authorList>
    </citation>
    <scope>NUCLEOTIDE SEQUENCE [LARGE SCALE GENOMIC DNA]</scope>
    <source>
        <strain evidence="3 4">SAORIC-28</strain>
    </source>
</reference>
<evidence type="ECO:0000313" key="4">
    <source>
        <dbReference type="Proteomes" id="UP000216339"/>
    </source>
</evidence>
<gene>
    <name evidence="3" type="ORF">BSZ37_02800</name>
</gene>
<protein>
    <recommendedName>
        <fullName evidence="5">Histidine kinase</fullName>
    </recommendedName>
</protein>
<dbReference type="InterPro" id="IPR013702">
    <property type="entry name" value="FIST_domain_N"/>
</dbReference>